<feature type="domain" description="PTS EIIA type-4" evidence="9">
    <location>
        <begin position="1"/>
        <end position="124"/>
    </location>
</feature>
<dbReference type="SUPFAM" id="SSF53062">
    <property type="entry name" value="PTS system fructose IIA component-like"/>
    <property type="match status" value="1"/>
</dbReference>
<evidence type="ECO:0000256" key="8">
    <source>
        <dbReference type="SAM" id="Coils"/>
    </source>
</evidence>
<feature type="coiled-coil region" evidence="8">
    <location>
        <begin position="117"/>
        <end position="144"/>
    </location>
</feature>
<name>A0A9X3CR11_9VIBR</name>
<dbReference type="GO" id="GO:0009401">
    <property type="term" value="P:phosphoenolpyruvate-dependent sugar phosphotransferase system"/>
    <property type="evidence" value="ECO:0007669"/>
    <property type="project" value="UniProtKB-KW"/>
</dbReference>
<accession>A0A9X3CR11</accession>
<dbReference type="InterPro" id="IPR033887">
    <property type="entry name" value="PTS_IIA_man"/>
</dbReference>
<sequence>MIGIIVSGHINFASGMKSAVEAIVGEQSGLEFIDFVPPMTTEQLEASMLTSIEKINSGSGVLILTDVPGGSPCNRAVSIMLKRDDVKVIAGVNLPMITNACFERDGVTINELVDIVSEIGNESIKDMEKELAQLESNNSDTFEDEL</sequence>
<evidence type="ECO:0000313" key="11">
    <source>
        <dbReference type="Proteomes" id="UP001155587"/>
    </source>
</evidence>
<keyword evidence="5" id="KW-0808">Transferase</keyword>
<keyword evidence="11" id="KW-1185">Reference proteome</keyword>
<evidence type="ECO:0000256" key="7">
    <source>
        <dbReference type="ARBA" id="ARBA00022777"/>
    </source>
</evidence>
<dbReference type="AlphaFoldDB" id="A0A9X3CR11"/>
<organism evidence="10 11">
    <name type="scientific">Vibrio qingdaonensis</name>
    <dbReference type="NCBI Taxonomy" id="2829491"/>
    <lineage>
        <taxon>Bacteria</taxon>
        <taxon>Pseudomonadati</taxon>
        <taxon>Pseudomonadota</taxon>
        <taxon>Gammaproteobacteria</taxon>
        <taxon>Vibrionales</taxon>
        <taxon>Vibrionaceae</taxon>
        <taxon>Vibrio</taxon>
    </lineage>
</organism>
<evidence type="ECO:0000259" key="9">
    <source>
        <dbReference type="PROSITE" id="PS51096"/>
    </source>
</evidence>
<comment type="caution">
    <text evidence="10">The sequence shown here is derived from an EMBL/GenBank/DDBJ whole genome shotgun (WGS) entry which is preliminary data.</text>
</comment>
<evidence type="ECO:0000256" key="5">
    <source>
        <dbReference type="ARBA" id="ARBA00022679"/>
    </source>
</evidence>
<dbReference type="CDD" id="cd00006">
    <property type="entry name" value="PTS_IIA_man"/>
    <property type="match status" value="1"/>
</dbReference>
<evidence type="ECO:0000256" key="6">
    <source>
        <dbReference type="ARBA" id="ARBA00022683"/>
    </source>
</evidence>
<dbReference type="Proteomes" id="UP001155587">
    <property type="component" value="Unassembled WGS sequence"/>
</dbReference>
<dbReference type="Pfam" id="PF03610">
    <property type="entry name" value="EIIA-man"/>
    <property type="match status" value="1"/>
</dbReference>
<keyword evidence="4 10" id="KW-0762">Sugar transport</keyword>
<evidence type="ECO:0000256" key="1">
    <source>
        <dbReference type="ARBA" id="ARBA00004496"/>
    </source>
</evidence>
<evidence type="ECO:0000313" key="10">
    <source>
        <dbReference type="EMBL" id="MCW8348013.1"/>
    </source>
</evidence>
<keyword evidence="6" id="KW-0598">Phosphotransferase system</keyword>
<dbReference type="Gene3D" id="3.40.50.510">
    <property type="entry name" value="Phosphotransferase system, mannose-type IIA component"/>
    <property type="match status" value="1"/>
</dbReference>
<dbReference type="PANTHER" id="PTHR33799:SF1">
    <property type="entry name" value="PTS SYSTEM MANNOSE-SPECIFIC EIIAB COMPONENT-RELATED"/>
    <property type="match status" value="1"/>
</dbReference>
<dbReference type="RefSeq" id="WP_265676569.1">
    <property type="nucleotide sequence ID" value="NZ_JAKRRY010000029.1"/>
</dbReference>
<reference evidence="10" key="1">
    <citation type="submission" date="2022-02" db="EMBL/GenBank/DDBJ databases">
        <title>Vibrio sp. nov, a new bacterium isolated from seawater.</title>
        <authorList>
            <person name="Yuan Y."/>
        </authorList>
    </citation>
    <scope>NUCLEOTIDE SEQUENCE</scope>
    <source>
        <strain evidence="10">ZSDZ65</strain>
    </source>
</reference>
<proteinExistence type="predicted"/>
<dbReference type="PANTHER" id="PTHR33799">
    <property type="entry name" value="PTS PERMEASE-RELATED-RELATED"/>
    <property type="match status" value="1"/>
</dbReference>
<dbReference type="NCBIfam" id="NF040761">
    <property type="entry name" value="AgaF"/>
    <property type="match status" value="1"/>
</dbReference>
<dbReference type="GO" id="GO:0016020">
    <property type="term" value="C:membrane"/>
    <property type="evidence" value="ECO:0007669"/>
    <property type="project" value="InterPro"/>
</dbReference>
<keyword evidence="3" id="KW-0963">Cytoplasm</keyword>
<evidence type="ECO:0000256" key="4">
    <source>
        <dbReference type="ARBA" id="ARBA00022597"/>
    </source>
</evidence>
<protein>
    <submittedName>
        <fullName evidence="10">PTS sugar transporter subunit IIA</fullName>
    </submittedName>
</protein>
<evidence type="ECO:0000256" key="3">
    <source>
        <dbReference type="ARBA" id="ARBA00022490"/>
    </source>
</evidence>
<keyword evidence="7" id="KW-0418">Kinase</keyword>
<dbReference type="InterPro" id="IPR036662">
    <property type="entry name" value="PTS_EIIA_man-typ_sf"/>
</dbReference>
<comment type="subcellular location">
    <subcellularLocation>
        <location evidence="1">Cytoplasm</location>
    </subcellularLocation>
</comment>
<dbReference type="GO" id="GO:0016301">
    <property type="term" value="F:kinase activity"/>
    <property type="evidence" value="ECO:0007669"/>
    <property type="project" value="UniProtKB-KW"/>
</dbReference>
<dbReference type="PROSITE" id="PS51096">
    <property type="entry name" value="PTS_EIIA_TYPE_4"/>
    <property type="match status" value="1"/>
</dbReference>
<keyword evidence="2" id="KW-0813">Transport</keyword>
<keyword evidence="8" id="KW-0175">Coiled coil</keyword>
<evidence type="ECO:0000256" key="2">
    <source>
        <dbReference type="ARBA" id="ARBA00022448"/>
    </source>
</evidence>
<dbReference type="InterPro" id="IPR051471">
    <property type="entry name" value="Bacterial_PTS_sugar_comp"/>
</dbReference>
<dbReference type="EMBL" id="JAKRRY010000029">
    <property type="protein sequence ID" value="MCW8348013.1"/>
    <property type="molecule type" value="Genomic_DNA"/>
</dbReference>
<dbReference type="InterPro" id="IPR004701">
    <property type="entry name" value="PTS_EIIA_man-typ"/>
</dbReference>
<gene>
    <name evidence="10" type="ORF">MD535_18655</name>
</gene>
<dbReference type="GO" id="GO:0005737">
    <property type="term" value="C:cytoplasm"/>
    <property type="evidence" value="ECO:0007669"/>
    <property type="project" value="UniProtKB-SubCell"/>
</dbReference>